<dbReference type="EMBL" id="JAAAMV010000020">
    <property type="protein sequence ID" value="NBD26320.1"/>
    <property type="molecule type" value="Genomic_DNA"/>
</dbReference>
<keyword evidence="2" id="KW-1185">Reference proteome</keyword>
<dbReference type="RefSeq" id="WP_161745124.1">
    <property type="nucleotide sequence ID" value="NZ_JAAAMV010000020.1"/>
</dbReference>
<gene>
    <name evidence="1" type="ORF">GT019_20820</name>
</gene>
<dbReference type="InterPro" id="IPR016181">
    <property type="entry name" value="Acyl_CoA_acyltransferase"/>
</dbReference>
<proteinExistence type="predicted"/>
<dbReference type="SUPFAM" id="SSF55729">
    <property type="entry name" value="Acyl-CoA N-acyltransferases (Nat)"/>
    <property type="match status" value="1"/>
</dbReference>
<comment type="caution">
    <text evidence="1">The sequence shown here is derived from an EMBL/GenBank/DDBJ whole genome shotgun (WGS) entry which is preliminary data.</text>
</comment>
<accession>A0ABW9XUP9</accession>
<organism evidence="1 2">
    <name type="scientific">Paenibacillus glycinis</name>
    <dbReference type="NCBI Taxonomy" id="2697035"/>
    <lineage>
        <taxon>Bacteria</taxon>
        <taxon>Bacillati</taxon>
        <taxon>Bacillota</taxon>
        <taxon>Bacilli</taxon>
        <taxon>Bacillales</taxon>
        <taxon>Paenibacillaceae</taxon>
        <taxon>Paenibacillus</taxon>
    </lineage>
</organism>
<dbReference type="Gene3D" id="3.40.630.30">
    <property type="match status" value="1"/>
</dbReference>
<dbReference type="Proteomes" id="UP000665561">
    <property type="component" value="Unassembled WGS sequence"/>
</dbReference>
<sequence length="184" mass="21393">MENAFVQSQIACILGDGCFVHEVRTAKSGDTVILYSPHGRCDIHARIVYPNGVATKRHRNDLSLHVAPIAGTQVKAWNLQYIRILGDKVNQGFGSIMMRQLLLLAEREGIAYIEGRMRQAEHREHLERLRHFYAKFGFAVDERFNLRWDNEKLRAAPPPCAFERKRFFRFSPFRKAEKKDLHPF</sequence>
<evidence type="ECO:0008006" key="3">
    <source>
        <dbReference type="Google" id="ProtNLM"/>
    </source>
</evidence>
<evidence type="ECO:0000313" key="2">
    <source>
        <dbReference type="Proteomes" id="UP000665561"/>
    </source>
</evidence>
<evidence type="ECO:0000313" key="1">
    <source>
        <dbReference type="EMBL" id="NBD26320.1"/>
    </source>
</evidence>
<reference evidence="1 2" key="1">
    <citation type="submission" date="2020-01" db="EMBL/GenBank/DDBJ databases">
        <title>Paenibacillus soybeanensis sp. nov. isolated from the nodules of soybean (Glycine max(L.) Merr).</title>
        <authorList>
            <person name="Wang H."/>
        </authorList>
    </citation>
    <scope>NUCLEOTIDE SEQUENCE [LARGE SCALE GENOMIC DNA]</scope>
    <source>
        <strain evidence="1 2">T1</strain>
    </source>
</reference>
<protein>
    <recommendedName>
        <fullName evidence="3">N-acetyltransferase domain-containing protein</fullName>
    </recommendedName>
</protein>
<name>A0ABW9XUP9_9BACL</name>